<dbReference type="FunFam" id="3.40.50.300:FF:000078">
    <property type="entry name" value="Elongation factor 4"/>
    <property type="match status" value="1"/>
</dbReference>
<dbReference type="GO" id="GO:0045727">
    <property type="term" value="P:positive regulation of translation"/>
    <property type="evidence" value="ECO:0007669"/>
    <property type="project" value="UniProtKB-UniRule"/>
</dbReference>
<evidence type="ECO:0000256" key="4">
    <source>
        <dbReference type="ARBA" id="ARBA00005454"/>
    </source>
</evidence>
<dbReference type="PANTHER" id="PTHR43512">
    <property type="entry name" value="TRANSLATION FACTOR GUF1-RELATED"/>
    <property type="match status" value="1"/>
</dbReference>
<keyword evidence="11 21" id="KW-0547">Nucleotide-binding</keyword>
<protein>
    <recommendedName>
        <fullName evidence="21">Translation factor GUF1 homolog, mitochondrial</fullName>
        <ecNumber evidence="21">3.6.5.n1</ecNumber>
    </recommendedName>
    <alternativeName>
        <fullName evidence="21">Elongation factor 4 homolog</fullName>
        <shortName evidence="21">EF-4</shortName>
    </alternativeName>
    <alternativeName>
        <fullName evidence="21">GTPase GUF1 homolog</fullName>
    </alternativeName>
    <alternativeName>
        <fullName evidence="21">Ribosomal back-translocase</fullName>
    </alternativeName>
</protein>
<dbReference type="SUPFAM" id="SSF54980">
    <property type="entry name" value="EF-G C-terminal domain-like"/>
    <property type="match status" value="2"/>
</dbReference>
<dbReference type="Pfam" id="PF04431">
    <property type="entry name" value="Pec_lyase_N"/>
    <property type="match status" value="1"/>
</dbReference>
<dbReference type="InterPro" id="IPR012334">
    <property type="entry name" value="Pectin_lyas_fold"/>
</dbReference>
<dbReference type="PROSITE" id="PS00133">
    <property type="entry name" value="CARBOXYPEPT_ZN_2"/>
    <property type="match status" value="1"/>
</dbReference>
<keyword evidence="24" id="KW-0812">Transmembrane</keyword>
<dbReference type="GO" id="GO:0006508">
    <property type="term" value="P:proteolysis"/>
    <property type="evidence" value="ECO:0007669"/>
    <property type="project" value="UniProtKB-KW"/>
</dbReference>
<dbReference type="InterPro" id="IPR011050">
    <property type="entry name" value="Pectin_lyase_fold/virulence"/>
</dbReference>
<dbReference type="InterPro" id="IPR008969">
    <property type="entry name" value="CarboxyPept-like_regulatory"/>
</dbReference>
<dbReference type="PROSITE" id="PS51722">
    <property type="entry name" value="G_TR_2"/>
    <property type="match status" value="1"/>
</dbReference>
<keyword evidence="10" id="KW-0732">Signal</keyword>
<feature type="binding site" evidence="21">
    <location>
        <begin position="64"/>
        <end position="71"/>
    </location>
    <ligand>
        <name>GTP</name>
        <dbReference type="ChEBI" id="CHEBI:37565"/>
    </ligand>
</feature>
<dbReference type="FunFam" id="3.30.70.870:FF:000004">
    <property type="entry name" value="Translation factor GUF1, mitochondrial"/>
    <property type="match status" value="1"/>
</dbReference>
<sequence>MAGAAALRRSARRVVRPAAYALSRALQHPERLLSSQASPDRGGVLGSELGLYPPERIRNFSIIAHVDHGKSTLADRLLELTGTIKKGHGQPQYLDKLQVERERGITVKAQTATMFYRHVNNQLPASDQLDAPSYLLNLIDTPGHVDFSYEVSRSLAACQGALLVVDAAQGVQAQTIANFYLAFESNLSIIPVINKIDQPTADPDNVKAQLKRLFDIDPSEALLTSAKTGQGLSQVLPAVIERIPSPPGKCDSPVRMLLLDSYYDEYRGVICHVAVVDGALHKGDKIASAATGRTYEVLDVGIMHPELTPTGVLYTGQVGYVISGMRSTKEARIGDTLHQAKSTVEPLPGFKPARHMVFSGLYPADGSDFDALSHAIEKLTCNDASVSVTKETSTALGMGFRCGFLGLLHMDVFHQRLEQEHGAQVISTIPTVPYIFEYGDGSKVQVENPAALASNSGKRIAACWEPTVIATIIIPKRRGEQQEYTFIDAQRALLKYRLPLREIIVDFYNELKSITSGYATFDYEDSEYQQSDLVKMDILLNGQPVDAMATIVHNQKAQRVGRELVEKLRKFIERQMFEITIQAAVGSKVIARETLSAMRKNVLAKCYGGDITRKKKLLEKQKEGKKRMKRVGSVDIPQEAFHELLKHSPMLADPAVAGGLKHAAMAISRRLLLSLFLLRAFSSLPAQAAARGGSHPSGAGENYGSFLRNLLQDNPMITEELVRGYMSSSELEIAVHAIGSRCPNISRIYSIGKSVNGVALWVIEISDKPGQKEAEPAFKYVGNVHGDEPVGREVLIKLANWLCDNYLKDPLATLIVENMHLHILPTMNPDGFALRRRGNANNVDLNRDFPDQFFPNNDEINYRQPETRAIMNWVKQEHFTASASLHGGALVANYPWDGSRDQSKQYYGCPDDKTFRYMASVYSQSHYNMSLSKEFKGGITNGAFWYPIYGGMQDWNYIHGGCFELTLEISDVKWPKAAELPVIWEHNRMSMLNLAASLLKTGVHGRIFAADTGHPIPGSLTIKGIGSEIRASRTYGDYHRMLAPGENYEVMASMKGFRTKATRIVVEEKAVSLDFILDRDGANGQVIRNDLDCPCDDDNLFRVQGARLELYLFVLLIIIALYFLFKRKTTSKFTTHRHSPKRPIARCTAPRLAAGGAIVRRTYGVRSPGRPENATADEAYWERRAEEARSFNRAAYVSDPVAALNRFNAHVLRATTGRRSLARYTGPCVATNPIDRCWRCRGDWATDRKRLARCVRGFGHRTVGGAAGKVYVVTDASDDEMIIPRKGTLRYGVIQDRPMWIVFARDMIIQLRQELIRHYGLRTRSDGDGISIMSSSNIWIDHVSMSNCSDGLIDAVSGSTAITISNGHFTKHDHVMLFGASNSEAQDEVMQITVAFNHFGKGLVQRMPRCRFGFFHVVNNDYTHWLMYAIGGNMNPTIISQGNRFIAPDDVNAKEVTKREYTPYDEYKEWVWKSQGDVMMNGAFFNESGGQNERSYDQLDFIPAKHGKYVGQLTKFAGTLNCHVGMPC</sequence>
<evidence type="ECO:0000256" key="7">
    <source>
        <dbReference type="ARBA" id="ARBA00022645"/>
    </source>
</evidence>
<dbReference type="GO" id="GO:0008270">
    <property type="term" value="F:zinc ion binding"/>
    <property type="evidence" value="ECO:0007669"/>
    <property type="project" value="InterPro"/>
</dbReference>
<dbReference type="FunFam" id="2.40.30.10:FF:000015">
    <property type="entry name" value="Translation factor GUF1, mitochondrial"/>
    <property type="match status" value="1"/>
</dbReference>
<evidence type="ECO:0000256" key="17">
    <source>
        <dbReference type="ARBA" id="ARBA00023134"/>
    </source>
</evidence>
<dbReference type="SUPFAM" id="SSF49464">
    <property type="entry name" value="Carboxypeptidase regulatory domain-like"/>
    <property type="match status" value="1"/>
</dbReference>
<keyword evidence="7" id="KW-0121">Carboxypeptidase</keyword>
<dbReference type="SUPFAM" id="SSF52540">
    <property type="entry name" value="P-loop containing nucleoside triphosphate hydrolases"/>
    <property type="match status" value="1"/>
</dbReference>
<evidence type="ECO:0000256" key="13">
    <source>
        <dbReference type="ARBA" id="ARBA00022801"/>
    </source>
</evidence>
<dbReference type="Pfam" id="PF00246">
    <property type="entry name" value="Peptidase_M14"/>
    <property type="match status" value="1"/>
</dbReference>
<proteinExistence type="inferred from homology"/>
<keyword evidence="19" id="KW-0325">Glycoprotein</keyword>
<dbReference type="eggNOG" id="KOG0462">
    <property type="taxonomic scope" value="Eukaryota"/>
</dbReference>
<dbReference type="STRING" id="40149.A0A0E0DWR2"/>
<accession>A0A0E0DWR2</accession>
<dbReference type="HAMAP" id="MF_00071">
    <property type="entry name" value="LepA"/>
    <property type="match status" value="1"/>
</dbReference>
<evidence type="ECO:0000256" key="22">
    <source>
        <dbReference type="PROSITE-ProRule" id="PRU01379"/>
    </source>
</evidence>
<comment type="similarity">
    <text evidence="6 23">Belongs to the polysaccharide lyase 1 family.</text>
</comment>
<dbReference type="InterPro" id="IPR002022">
    <property type="entry name" value="Pec_lyase"/>
</dbReference>
<dbReference type="SUPFAM" id="SSF50447">
    <property type="entry name" value="Translation proteins"/>
    <property type="match status" value="1"/>
</dbReference>
<dbReference type="CDD" id="cd03699">
    <property type="entry name" value="EF4_II"/>
    <property type="match status" value="1"/>
</dbReference>
<dbReference type="EnsemblPlants" id="OMERI06G03210.1">
    <property type="protein sequence ID" value="OMERI06G03210.1"/>
    <property type="gene ID" value="OMERI06G03210"/>
</dbReference>
<dbReference type="InterPro" id="IPR035647">
    <property type="entry name" value="EFG_III/V"/>
</dbReference>
<keyword evidence="13 21" id="KW-0378">Hydrolase</keyword>
<keyword evidence="9 23" id="KW-0479">Metal-binding</keyword>
<dbReference type="Pfam" id="PF00544">
    <property type="entry name" value="Pectate_lyase_4"/>
    <property type="match status" value="1"/>
</dbReference>
<dbReference type="Gene3D" id="2.40.30.10">
    <property type="entry name" value="Translation factors"/>
    <property type="match status" value="1"/>
</dbReference>
<dbReference type="Gene3D" id="3.40.630.10">
    <property type="entry name" value="Zn peptidases"/>
    <property type="match status" value="1"/>
</dbReference>
<dbReference type="UniPathway" id="UPA00545">
    <property type="reaction ID" value="UER00824"/>
</dbReference>
<dbReference type="Pfam" id="PF03144">
    <property type="entry name" value="GTP_EFTU_D2"/>
    <property type="match status" value="1"/>
</dbReference>
<dbReference type="GO" id="GO:0005759">
    <property type="term" value="C:mitochondrial matrix"/>
    <property type="evidence" value="ECO:0007669"/>
    <property type="project" value="UniProtKB-UniRule"/>
</dbReference>
<evidence type="ECO:0000313" key="27">
    <source>
        <dbReference type="EnsemblPlants" id="OMERI06G03210.1"/>
    </source>
</evidence>
<comment type="pathway">
    <text evidence="3 23">Glycan metabolism; pectin degradation; 2-dehydro-3-deoxy-D-gluconate from pectin: step 2/5.</text>
</comment>
<evidence type="ECO:0000256" key="16">
    <source>
        <dbReference type="ARBA" id="ARBA00023128"/>
    </source>
</evidence>
<dbReference type="InterPro" id="IPR000795">
    <property type="entry name" value="T_Tr_GTP-bd_dom"/>
</dbReference>
<dbReference type="GO" id="GO:0005743">
    <property type="term" value="C:mitochondrial inner membrane"/>
    <property type="evidence" value="ECO:0007669"/>
    <property type="project" value="UniProtKB-SubCell"/>
</dbReference>
<dbReference type="PROSITE" id="PS00132">
    <property type="entry name" value="CARBOXYPEPT_ZN_1"/>
    <property type="match status" value="1"/>
</dbReference>
<dbReference type="Gene3D" id="2.160.20.10">
    <property type="entry name" value="Single-stranded right-handed beta-helix, Pectin lyase-like"/>
    <property type="match status" value="2"/>
</dbReference>
<dbReference type="Gene3D" id="3.30.70.240">
    <property type="match status" value="1"/>
</dbReference>
<dbReference type="GO" id="GO:0006412">
    <property type="term" value="P:translation"/>
    <property type="evidence" value="ECO:0007669"/>
    <property type="project" value="UniProtKB-KW"/>
</dbReference>
<keyword evidence="18 21" id="KW-0472">Membrane</keyword>
<dbReference type="InterPro" id="IPR000640">
    <property type="entry name" value="EFG_V-like"/>
</dbReference>
<dbReference type="Gene3D" id="3.30.70.2570">
    <property type="entry name" value="Elongation factor 4, C-terminal domain"/>
    <property type="match status" value="1"/>
</dbReference>
<dbReference type="CDD" id="cd03709">
    <property type="entry name" value="lepA_C"/>
    <property type="match status" value="1"/>
</dbReference>
<evidence type="ECO:0000256" key="15">
    <source>
        <dbReference type="ARBA" id="ARBA00022837"/>
    </source>
</evidence>
<evidence type="ECO:0000256" key="19">
    <source>
        <dbReference type="ARBA" id="ARBA00023180"/>
    </source>
</evidence>
<dbReference type="GO" id="GO:0004181">
    <property type="term" value="F:metallocarboxypeptidase activity"/>
    <property type="evidence" value="ECO:0007669"/>
    <property type="project" value="InterPro"/>
</dbReference>
<dbReference type="SUPFAM" id="SSF51126">
    <property type="entry name" value="Pectin lyase-like"/>
    <property type="match status" value="1"/>
</dbReference>
<dbReference type="InterPro" id="IPR007524">
    <property type="entry name" value="Pec_lyase_N"/>
</dbReference>
<feature type="binding site" evidence="21">
    <location>
        <begin position="140"/>
        <end position="144"/>
    </location>
    <ligand>
        <name>GTP</name>
        <dbReference type="ChEBI" id="CHEBI:37565"/>
    </ligand>
</feature>
<comment type="catalytic activity">
    <reaction evidence="1 23">
        <text>Eliminative cleavage of (1-&gt;4)-alpha-D-galacturonan to give oligosaccharides with 4-deoxy-alpha-D-galact-4-enuronosyl groups at their non-reducing ends.</text>
        <dbReference type="EC" id="4.2.2.2"/>
    </reaction>
</comment>
<evidence type="ECO:0000256" key="2">
    <source>
        <dbReference type="ARBA" id="ARBA00001947"/>
    </source>
</evidence>
<evidence type="ECO:0000256" key="1">
    <source>
        <dbReference type="ARBA" id="ARBA00000695"/>
    </source>
</evidence>
<dbReference type="InterPro" id="IPR000834">
    <property type="entry name" value="Peptidase_M14"/>
</dbReference>
<keyword evidence="15 23" id="KW-0106">Calcium</keyword>
<dbReference type="SMART" id="SM00631">
    <property type="entry name" value="Zn_pept"/>
    <property type="match status" value="1"/>
</dbReference>
<evidence type="ECO:0000256" key="8">
    <source>
        <dbReference type="ARBA" id="ARBA00022670"/>
    </source>
</evidence>
<evidence type="ECO:0000259" key="26">
    <source>
        <dbReference type="PROSITE" id="PS52035"/>
    </source>
</evidence>
<feature type="active site" description="Proton donor/acceptor" evidence="22">
    <location>
        <position position="968"/>
    </location>
</feature>
<dbReference type="InterPro" id="IPR004161">
    <property type="entry name" value="EFTu-like_2"/>
</dbReference>
<dbReference type="Gene3D" id="2.60.40.1120">
    <property type="entry name" value="Carboxypeptidase-like, regulatory domain"/>
    <property type="match status" value="1"/>
</dbReference>
<reference evidence="27" key="1">
    <citation type="submission" date="2015-04" db="UniProtKB">
        <authorList>
            <consortium name="EnsemblPlants"/>
        </authorList>
    </citation>
    <scope>IDENTIFICATION</scope>
</reference>
<keyword evidence="24" id="KW-1133">Transmembrane helix</keyword>
<dbReference type="HOGENOM" id="CLU_004053_0_0_1"/>
<evidence type="ECO:0000256" key="18">
    <source>
        <dbReference type="ARBA" id="ARBA00023136"/>
    </source>
</evidence>
<dbReference type="SUPFAM" id="SSF53187">
    <property type="entry name" value="Zn-dependent exopeptidases"/>
    <property type="match status" value="1"/>
</dbReference>
<keyword evidence="14" id="KW-0862">Zinc</keyword>
<dbReference type="InterPro" id="IPR038363">
    <property type="entry name" value="LepA_C_sf"/>
</dbReference>
<feature type="domain" description="Peptidase M14" evidence="26">
    <location>
        <begin position="724"/>
        <end position="998"/>
    </location>
</feature>
<evidence type="ECO:0000256" key="24">
    <source>
        <dbReference type="SAM" id="Phobius"/>
    </source>
</evidence>
<dbReference type="InterPro" id="IPR009000">
    <property type="entry name" value="Transl_B-barrel_sf"/>
</dbReference>
<dbReference type="GO" id="GO:0045490">
    <property type="term" value="P:pectin catabolic process"/>
    <property type="evidence" value="ECO:0007669"/>
    <property type="project" value="UniProtKB-UniPathway"/>
</dbReference>
<dbReference type="NCBIfam" id="TIGR01393">
    <property type="entry name" value="lepA"/>
    <property type="match status" value="1"/>
</dbReference>
<evidence type="ECO:0000256" key="5">
    <source>
        <dbReference type="ARBA" id="ARBA00005988"/>
    </source>
</evidence>
<dbReference type="Gene3D" id="3.30.70.870">
    <property type="entry name" value="Elongation Factor G (Translational Gtpase), domain 3"/>
    <property type="match status" value="1"/>
</dbReference>
<dbReference type="InterPro" id="IPR013842">
    <property type="entry name" value="LepA_CTD"/>
</dbReference>
<dbReference type="EC" id="3.6.5.n1" evidence="21"/>
<comment type="cofactor">
    <cofactor evidence="2">
        <name>Zn(2+)</name>
        <dbReference type="ChEBI" id="CHEBI:29105"/>
    </cofactor>
</comment>
<comment type="subcellular location">
    <subcellularLocation>
        <location evidence="21">Mitochondrion inner membrane</location>
        <topology evidence="21">Peripheral membrane protein</topology>
        <orientation evidence="21">Matrix side</orientation>
    </subcellularLocation>
</comment>
<dbReference type="GO" id="GO:0030570">
    <property type="term" value="F:pectate lyase activity"/>
    <property type="evidence" value="ECO:0007669"/>
    <property type="project" value="UniProtKB-EC"/>
</dbReference>
<evidence type="ECO:0000256" key="23">
    <source>
        <dbReference type="RuleBase" id="RU361123"/>
    </source>
</evidence>
<evidence type="ECO:0000256" key="3">
    <source>
        <dbReference type="ARBA" id="ARBA00005220"/>
    </source>
</evidence>
<dbReference type="Pfam" id="PF00679">
    <property type="entry name" value="EFG_C"/>
    <property type="match status" value="1"/>
</dbReference>
<feature type="binding site" evidence="21">
    <location>
        <begin position="194"/>
        <end position="197"/>
    </location>
    <ligand>
        <name>GTP</name>
        <dbReference type="ChEBI" id="CHEBI:37565"/>
    </ligand>
</feature>
<name>A0A0E0DWR2_9ORYZ</name>
<dbReference type="FunFam" id="3.30.70.240:FF:000007">
    <property type="entry name" value="Translation factor GUF1, mitochondrial"/>
    <property type="match status" value="1"/>
</dbReference>
<dbReference type="InterPro" id="IPR027417">
    <property type="entry name" value="P-loop_NTPase"/>
</dbReference>
<comment type="function">
    <text evidence="21">Promotes mitochondrial protein synthesis. May act as a fidelity factor of the translation reaction, by catalyzing a one-codon backward translocation of tRNAs on improperly translocated ribosomes. Binds to mitochondrial ribosomes in a GTP-dependent manner.</text>
</comment>
<dbReference type="InterPro" id="IPR057247">
    <property type="entry name" value="CARBOXYPEPT_ZN_2"/>
</dbReference>
<dbReference type="PROSITE" id="PS00301">
    <property type="entry name" value="G_TR_1"/>
    <property type="match status" value="1"/>
</dbReference>
<dbReference type="InterPro" id="IPR035654">
    <property type="entry name" value="LepA_IV"/>
</dbReference>
<dbReference type="InterPro" id="IPR005225">
    <property type="entry name" value="Small_GTP-bd"/>
</dbReference>
<dbReference type="CDD" id="cd16260">
    <property type="entry name" value="EF4_III"/>
    <property type="match status" value="1"/>
</dbReference>
<dbReference type="Gramene" id="OMERI06G03210.1">
    <property type="protein sequence ID" value="OMERI06G03210.1"/>
    <property type="gene ID" value="OMERI06G03210"/>
</dbReference>
<dbReference type="InterPro" id="IPR057246">
    <property type="entry name" value="CARBOXYPEPT_ZN_1"/>
</dbReference>
<dbReference type="SMART" id="SM00656">
    <property type="entry name" value="Amb_all"/>
    <property type="match status" value="1"/>
</dbReference>
<dbReference type="Pfam" id="PF00009">
    <property type="entry name" value="GTP_EFTU"/>
    <property type="match status" value="1"/>
</dbReference>
<dbReference type="FunFam" id="3.40.630.10:FF:000020">
    <property type="entry name" value="Carboxypeptidase D"/>
    <property type="match status" value="1"/>
</dbReference>
<dbReference type="Pfam" id="PF06421">
    <property type="entry name" value="LepA_C"/>
    <property type="match status" value="1"/>
</dbReference>
<comment type="similarity">
    <text evidence="5 22">Belongs to the peptidase M14 family.</text>
</comment>
<keyword evidence="17 21" id="KW-0342">GTP-binding</keyword>
<keyword evidence="28" id="KW-1185">Reference proteome</keyword>
<comment type="similarity">
    <text evidence="21">Belongs to the GTP-binding elongation factor family. LepA subfamily.</text>
</comment>
<dbReference type="PANTHER" id="PTHR43512:SF7">
    <property type="entry name" value="TRANSLATION FACTOR GUF1, MITOCHONDRIAL"/>
    <property type="match status" value="1"/>
</dbReference>
<feature type="transmembrane region" description="Helical" evidence="24">
    <location>
        <begin position="1108"/>
        <end position="1125"/>
    </location>
</feature>
<evidence type="ECO:0000259" key="25">
    <source>
        <dbReference type="PROSITE" id="PS51722"/>
    </source>
</evidence>
<dbReference type="PROSITE" id="PS52035">
    <property type="entry name" value="PEPTIDASE_M14"/>
    <property type="match status" value="1"/>
</dbReference>
<evidence type="ECO:0000256" key="14">
    <source>
        <dbReference type="ARBA" id="ARBA00022833"/>
    </source>
</evidence>
<dbReference type="CDD" id="cd18172">
    <property type="entry name" value="M14_CP_plant"/>
    <property type="match status" value="1"/>
</dbReference>
<keyword evidence="20 23" id="KW-0456">Lyase</keyword>
<dbReference type="Gene3D" id="3.40.50.300">
    <property type="entry name" value="P-loop containing nucleotide triphosphate hydrolases"/>
    <property type="match status" value="1"/>
</dbReference>
<evidence type="ECO:0000256" key="21">
    <source>
        <dbReference type="HAMAP-Rule" id="MF_03137"/>
    </source>
</evidence>
<keyword evidence="16 21" id="KW-0496">Mitochondrion</keyword>
<evidence type="ECO:0000313" key="28">
    <source>
        <dbReference type="Proteomes" id="UP000008021"/>
    </source>
</evidence>
<dbReference type="NCBIfam" id="TIGR00231">
    <property type="entry name" value="small_GTP"/>
    <property type="match status" value="1"/>
</dbReference>
<dbReference type="PRINTS" id="PR00807">
    <property type="entry name" value="AMBALLERGEN"/>
</dbReference>
<comment type="similarity">
    <text evidence="4">Belongs to the TRAFAC class translation factor GTPase superfamily. Classic translation factor GTPase family. LepA subfamily.</text>
</comment>
<evidence type="ECO:0000256" key="12">
    <source>
        <dbReference type="ARBA" id="ARBA00022792"/>
    </source>
</evidence>
<organism evidence="27">
    <name type="scientific">Oryza meridionalis</name>
    <dbReference type="NCBI Taxonomy" id="40149"/>
    <lineage>
        <taxon>Eukaryota</taxon>
        <taxon>Viridiplantae</taxon>
        <taxon>Streptophyta</taxon>
        <taxon>Embryophyta</taxon>
        <taxon>Tracheophyta</taxon>
        <taxon>Spermatophyta</taxon>
        <taxon>Magnoliopsida</taxon>
        <taxon>Liliopsida</taxon>
        <taxon>Poales</taxon>
        <taxon>Poaceae</taxon>
        <taxon>BOP clade</taxon>
        <taxon>Oryzoideae</taxon>
        <taxon>Oryzeae</taxon>
        <taxon>Oryzinae</taxon>
        <taxon>Oryza</taxon>
    </lineage>
</organism>
<keyword evidence="8" id="KW-0645">Protease</keyword>
<keyword evidence="12 21" id="KW-0999">Mitochondrion inner membrane</keyword>
<evidence type="ECO:0000256" key="10">
    <source>
        <dbReference type="ARBA" id="ARBA00022729"/>
    </source>
</evidence>
<dbReference type="GO" id="GO:0005525">
    <property type="term" value="F:GTP binding"/>
    <property type="evidence" value="ECO:0007669"/>
    <property type="project" value="UniProtKB-UniRule"/>
</dbReference>
<evidence type="ECO:0000256" key="9">
    <source>
        <dbReference type="ARBA" id="ARBA00022723"/>
    </source>
</evidence>
<reference evidence="27" key="2">
    <citation type="submission" date="2018-05" db="EMBL/GenBank/DDBJ databases">
        <title>OmerRS3 (Oryza meridionalis Reference Sequence Version 3).</title>
        <authorList>
            <person name="Zhang J."/>
            <person name="Kudrna D."/>
            <person name="Lee S."/>
            <person name="Talag J."/>
            <person name="Welchert J."/>
            <person name="Wing R.A."/>
        </authorList>
    </citation>
    <scope>NUCLEOTIDE SEQUENCE [LARGE SCALE GENOMIC DNA]</scope>
    <source>
        <strain evidence="27">cv. OR44</strain>
    </source>
</reference>
<dbReference type="GO" id="GO:0097177">
    <property type="term" value="F:mitochondrial ribosome binding"/>
    <property type="evidence" value="ECO:0007669"/>
    <property type="project" value="TreeGrafter"/>
</dbReference>
<dbReference type="InterPro" id="IPR031157">
    <property type="entry name" value="G_TR_CS"/>
</dbReference>
<dbReference type="InterPro" id="IPR006297">
    <property type="entry name" value="EF-4"/>
</dbReference>
<evidence type="ECO:0000256" key="20">
    <source>
        <dbReference type="ARBA" id="ARBA00023239"/>
    </source>
</evidence>
<feature type="domain" description="Tr-type G" evidence="25">
    <location>
        <begin position="55"/>
        <end position="247"/>
    </location>
</feature>
<comment type="cofactor">
    <cofactor evidence="23">
        <name>Ca(2+)</name>
        <dbReference type="ChEBI" id="CHEBI:29108"/>
    </cofactor>
    <text evidence="23">Binds 1 Ca(2+) ion. Required for its activity.</text>
</comment>
<dbReference type="MEROPS" id="M14.A02"/>
<comment type="catalytic activity">
    <reaction evidence="21">
        <text>GTP + H2O = GDP + phosphate + H(+)</text>
        <dbReference type="Rhea" id="RHEA:19669"/>
        <dbReference type="ChEBI" id="CHEBI:15377"/>
        <dbReference type="ChEBI" id="CHEBI:15378"/>
        <dbReference type="ChEBI" id="CHEBI:37565"/>
        <dbReference type="ChEBI" id="CHEBI:43474"/>
        <dbReference type="ChEBI" id="CHEBI:58189"/>
        <dbReference type="EC" id="3.6.5.n1"/>
    </reaction>
</comment>
<dbReference type="CDD" id="cd01890">
    <property type="entry name" value="LepA"/>
    <property type="match status" value="1"/>
</dbReference>
<dbReference type="Proteomes" id="UP000008021">
    <property type="component" value="Chromosome 6"/>
</dbReference>
<evidence type="ECO:0000256" key="11">
    <source>
        <dbReference type="ARBA" id="ARBA00022741"/>
    </source>
</evidence>
<dbReference type="GO" id="GO:0003924">
    <property type="term" value="F:GTPase activity"/>
    <property type="evidence" value="ECO:0007669"/>
    <property type="project" value="UniProtKB-UniRule"/>
</dbReference>
<dbReference type="InterPro" id="IPR018082">
    <property type="entry name" value="AmbAllergen"/>
</dbReference>
<dbReference type="FunFam" id="3.30.70.2570:FF:000001">
    <property type="entry name" value="Translation factor GUF1, mitochondrial"/>
    <property type="match status" value="1"/>
</dbReference>
<keyword evidence="21" id="KW-0648">Protein biosynthesis</keyword>
<evidence type="ECO:0000256" key="6">
    <source>
        <dbReference type="ARBA" id="ARBA00010980"/>
    </source>
</evidence>